<dbReference type="Proteomes" id="UP001255856">
    <property type="component" value="Unassembled WGS sequence"/>
</dbReference>
<accession>A0AAD9IDI0</accession>
<organism evidence="1 2">
    <name type="scientific">Prototheca wickerhamii</name>
    <dbReference type="NCBI Taxonomy" id="3111"/>
    <lineage>
        <taxon>Eukaryota</taxon>
        <taxon>Viridiplantae</taxon>
        <taxon>Chlorophyta</taxon>
        <taxon>core chlorophytes</taxon>
        <taxon>Trebouxiophyceae</taxon>
        <taxon>Chlorellales</taxon>
        <taxon>Chlorellaceae</taxon>
        <taxon>Prototheca</taxon>
    </lineage>
</organism>
<dbReference type="EMBL" id="JASFZW010000012">
    <property type="protein sequence ID" value="KAK2076086.1"/>
    <property type="molecule type" value="Genomic_DNA"/>
</dbReference>
<keyword evidence="2" id="KW-1185">Reference proteome</keyword>
<proteinExistence type="predicted"/>
<protein>
    <submittedName>
        <fullName evidence="1">Uncharacterized protein</fullName>
    </submittedName>
</protein>
<evidence type="ECO:0000313" key="2">
    <source>
        <dbReference type="Proteomes" id="UP001255856"/>
    </source>
</evidence>
<comment type="caution">
    <text evidence="1">The sequence shown here is derived from an EMBL/GenBank/DDBJ whole genome shotgun (WGS) entry which is preliminary data.</text>
</comment>
<reference evidence="1" key="1">
    <citation type="submission" date="2021-01" db="EMBL/GenBank/DDBJ databases">
        <authorList>
            <person name="Eckstrom K.M.E."/>
        </authorList>
    </citation>
    <scope>NUCLEOTIDE SEQUENCE</scope>
    <source>
        <strain evidence="1">UVCC 0001</strain>
    </source>
</reference>
<sequence length="258" mass="27539">MAATAFRELEPQCRRIALDGRLLLSLPKAPTCVGSWRRCLDWVSIRQRANSPSFSTIRMTQAPEAQGEALWPWKGLLDGDARVCRLRDFLCVLRLPSTSEETEAVLRWAEGTRLPAVQRLLSLCGPGELETSGQLRLLLAGLLAVEQLHGRLGLEALGRVDAVCGNFWAGAVFAGAVALEDAVGATHASGDCCAARGRWKAARIPLLLGMPARAVRSAALLGACARHAACEELSALALEGPAANVLAWEPCIDLGAQV</sequence>
<evidence type="ECO:0000313" key="1">
    <source>
        <dbReference type="EMBL" id="KAK2076086.1"/>
    </source>
</evidence>
<dbReference type="AlphaFoldDB" id="A0AAD9IDI0"/>
<gene>
    <name evidence="1" type="ORF">QBZ16_001422</name>
</gene>
<name>A0AAD9IDI0_PROWI</name>